<dbReference type="Pfam" id="PF11716">
    <property type="entry name" value="MDMPI_N"/>
    <property type="match status" value="1"/>
</dbReference>
<evidence type="ECO:0000259" key="2">
    <source>
        <dbReference type="Pfam" id="PF11716"/>
    </source>
</evidence>
<comment type="caution">
    <text evidence="3">The sequence shown here is derived from an EMBL/GenBank/DDBJ whole genome shotgun (WGS) entry which is preliminary data.</text>
</comment>
<dbReference type="GO" id="GO:0016853">
    <property type="term" value="F:isomerase activity"/>
    <property type="evidence" value="ECO:0007669"/>
    <property type="project" value="UniProtKB-KW"/>
</dbReference>
<dbReference type="OrthoDB" id="3671213at2"/>
<dbReference type="EMBL" id="QXGH01000034">
    <property type="protein sequence ID" value="RHW24298.1"/>
    <property type="molecule type" value="Genomic_DNA"/>
</dbReference>
<feature type="domain" description="MDMPI C-terminal" evidence="1">
    <location>
        <begin position="138"/>
        <end position="214"/>
    </location>
</feature>
<dbReference type="GO" id="GO:0005886">
    <property type="term" value="C:plasma membrane"/>
    <property type="evidence" value="ECO:0007669"/>
    <property type="project" value="TreeGrafter"/>
</dbReference>
<dbReference type="InterPro" id="IPR010872">
    <property type="entry name" value="MDMPI_C-term_domain"/>
</dbReference>
<gene>
    <name evidence="3" type="ORF">D0Z08_25660</name>
</gene>
<feature type="domain" description="Mycothiol-dependent maleylpyruvate isomerase metal-binding" evidence="2">
    <location>
        <begin position="8"/>
        <end position="122"/>
    </location>
</feature>
<keyword evidence="4" id="KW-1185">Reference proteome</keyword>
<dbReference type="AlphaFoldDB" id="A0A417XUY2"/>
<keyword evidence="3" id="KW-0670">Pyruvate</keyword>
<dbReference type="PANTHER" id="PTHR40758">
    <property type="entry name" value="CONSERVED PROTEIN"/>
    <property type="match status" value="1"/>
</dbReference>
<dbReference type="Proteomes" id="UP000283644">
    <property type="component" value="Unassembled WGS sequence"/>
</dbReference>
<reference evidence="3 4" key="1">
    <citation type="submission" date="2018-09" db="EMBL/GenBank/DDBJ databases">
        <title>Genome sequencing of Nocardioides immobilis CCTCC AB 2017083 for comparison to Nocardioides silvaticus.</title>
        <authorList>
            <person name="Li C."/>
            <person name="Wang G."/>
        </authorList>
    </citation>
    <scope>NUCLEOTIDE SEQUENCE [LARGE SCALE GENOMIC DNA]</scope>
    <source>
        <strain evidence="3 4">CCTCC AB 2017083</strain>
    </source>
</reference>
<keyword evidence="3" id="KW-0413">Isomerase</keyword>
<dbReference type="GO" id="GO:0046872">
    <property type="term" value="F:metal ion binding"/>
    <property type="evidence" value="ECO:0007669"/>
    <property type="project" value="InterPro"/>
</dbReference>
<evidence type="ECO:0000259" key="1">
    <source>
        <dbReference type="Pfam" id="PF07398"/>
    </source>
</evidence>
<accession>A0A417XUY2</accession>
<name>A0A417XUY2_9ACTN</name>
<dbReference type="InterPro" id="IPR024344">
    <property type="entry name" value="MDMPI_metal-binding"/>
</dbReference>
<dbReference type="Pfam" id="PF07398">
    <property type="entry name" value="MDMPI_C"/>
    <property type="match status" value="1"/>
</dbReference>
<sequence length="222" mass="24001">MDWIPLLDEATGRFADAAASGDLEAPVPTCPGWTLADLVGHLGWVHRWAAHAVTDGTPDGNSPYAGDPPDMVEWYRDSARHLVDVLATRGPDAPAWTFGAEKVAAFWRRRQVHETVVHEYDALAAVGRTDDWTIDRALAWDGVDEVATFFYPRQVRLERIAPMAGSLRLVPTDVDADPLEIGGGEPVAELTGPASYLLLALWKRAPVEDTAAAGLLATAVTP</sequence>
<dbReference type="RefSeq" id="WP_118928124.1">
    <property type="nucleotide sequence ID" value="NZ_QXGH01000034.1"/>
</dbReference>
<dbReference type="InterPro" id="IPR017517">
    <property type="entry name" value="Maleyloyr_isom"/>
</dbReference>
<dbReference type="InterPro" id="IPR034660">
    <property type="entry name" value="DinB/YfiT-like"/>
</dbReference>
<protein>
    <submittedName>
        <fullName evidence="3">Maleylpyruvate isomerase family mycothiol-dependent enzyme</fullName>
    </submittedName>
</protein>
<organism evidence="3 4">
    <name type="scientific">Nocardioides immobilis</name>
    <dbReference type="NCBI Taxonomy" id="2049295"/>
    <lineage>
        <taxon>Bacteria</taxon>
        <taxon>Bacillati</taxon>
        <taxon>Actinomycetota</taxon>
        <taxon>Actinomycetes</taxon>
        <taxon>Propionibacteriales</taxon>
        <taxon>Nocardioidaceae</taxon>
        <taxon>Nocardioides</taxon>
    </lineage>
</organism>
<evidence type="ECO:0000313" key="4">
    <source>
        <dbReference type="Proteomes" id="UP000283644"/>
    </source>
</evidence>
<dbReference type="SUPFAM" id="SSF109854">
    <property type="entry name" value="DinB/YfiT-like putative metalloenzymes"/>
    <property type="match status" value="1"/>
</dbReference>
<proteinExistence type="predicted"/>
<dbReference type="PANTHER" id="PTHR40758:SF1">
    <property type="entry name" value="CONSERVED PROTEIN"/>
    <property type="match status" value="1"/>
</dbReference>
<dbReference type="NCBIfam" id="TIGR03083">
    <property type="entry name" value="maleylpyruvate isomerase family mycothiol-dependent enzyme"/>
    <property type="match status" value="1"/>
</dbReference>
<evidence type="ECO:0000313" key="3">
    <source>
        <dbReference type="EMBL" id="RHW24298.1"/>
    </source>
</evidence>